<dbReference type="OMA" id="WLQRSIM"/>
<reference evidence="3" key="3">
    <citation type="submission" date="2025-09" db="UniProtKB">
        <authorList>
            <consortium name="Ensembl"/>
        </authorList>
    </citation>
    <scope>IDENTIFICATION</scope>
</reference>
<dbReference type="PANTHER" id="PTHR37856:SF1">
    <property type="entry name" value="MAST CELL-EXPRESSED MEMBRANE PROTEIN 1"/>
    <property type="match status" value="1"/>
</dbReference>
<feature type="transmembrane region" description="Helical" evidence="2">
    <location>
        <begin position="85"/>
        <end position="105"/>
    </location>
</feature>
<evidence type="ECO:0000313" key="4">
    <source>
        <dbReference type="Proteomes" id="UP000314987"/>
    </source>
</evidence>
<dbReference type="RefSeq" id="XP_027700029.1">
    <property type="nucleotide sequence ID" value="XM_027844228.1"/>
</dbReference>
<keyword evidence="1" id="KW-0175">Coiled coil</keyword>
<keyword evidence="4" id="KW-1185">Reference proteome</keyword>
<name>A0A4X2JSE4_VOMUR</name>
<dbReference type="Proteomes" id="UP000314987">
    <property type="component" value="Unassembled WGS sequence"/>
</dbReference>
<protein>
    <recommendedName>
        <fullName evidence="5">Mast cell expressed membrane protein 1</fullName>
    </recommendedName>
</protein>
<organism evidence="3 4">
    <name type="scientific">Vombatus ursinus</name>
    <name type="common">Common wombat</name>
    <dbReference type="NCBI Taxonomy" id="29139"/>
    <lineage>
        <taxon>Eukaryota</taxon>
        <taxon>Metazoa</taxon>
        <taxon>Chordata</taxon>
        <taxon>Craniata</taxon>
        <taxon>Vertebrata</taxon>
        <taxon>Euteleostomi</taxon>
        <taxon>Mammalia</taxon>
        <taxon>Metatheria</taxon>
        <taxon>Diprotodontia</taxon>
        <taxon>Vombatidae</taxon>
        <taxon>Vombatus</taxon>
    </lineage>
</organism>
<reference evidence="4" key="1">
    <citation type="submission" date="2018-12" db="EMBL/GenBank/DDBJ databases">
        <authorList>
            <person name="Yazar S."/>
        </authorList>
    </citation>
    <scope>NUCLEOTIDE SEQUENCE [LARGE SCALE GENOMIC DNA]</scope>
</reference>
<evidence type="ECO:0000256" key="1">
    <source>
        <dbReference type="SAM" id="Coils"/>
    </source>
</evidence>
<dbReference type="AlphaFoldDB" id="A0A4X2JSE4"/>
<evidence type="ECO:0000313" key="3">
    <source>
        <dbReference type="Ensembl" id="ENSVURP00010000851.1"/>
    </source>
</evidence>
<dbReference type="PANTHER" id="PTHR37856">
    <property type="entry name" value="MAST CELL-EXPRESSED MEMBRANE PROTEIN 1"/>
    <property type="match status" value="1"/>
</dbReference>
<gene>
    <name evidence="3" type="primary">LOC114029646</name>
</gene>
<keyword evidence="2" id="KW-1133">Transmembrane helix</keyword>
<accession>A0A4X2JSE4</accession>
<keyword evidence="2" id="KW-0472">Membrane</keyword>
<dbReference type="OrthoDB" id="9451818at2759"/>
<dbReference type="STRING" id="29139.ENSVURP00010000851"/>
<dbReference type="Ensembl" id="ENSVURT00010000983.1">
    <property type="protein sequence ID" value="ENSVURP00010000851.1"/>
    <property type="gene ID" value="ENSVURG00010000743.1"/>
</dbReference>
<sequence length="195" mass="21635">MEGTEDIYVNDKLAPKKKVKKKEVPAGAQRFREKDDPDYENISMTVRNQNGALEQQSMPVHWAPAASAPRSSSGLCLVRRSSLCLSLLLVLSFLLSISLLSLVVVKSSDFSEKLMSMKSELWNVSSILQKEQENAEQLETKIIKIKAINDACDAKVKQIKRDLSSKSELLNLLNTKVEKLEKAQKSGPNSTLSTG</sequence>
<keyword evidence="2" id="KW-0812">Transmembrane</keyword>
<feature type="coiled-coil region" evidence="1">
    <location>
        <begin position="128"/>
        <end position="183"/>
    </location>
</feature>
<proteinExistence type="predicted"/>
<dbReference type="InterPro" id="IPR038818">
    <property type="entry name" value="MCEMP1"/>
</dbReference>
<evidence type="ECO:0000256" key="2">
    <source>
        <dbReference type="SAM" id="Phobius"/>
    </source>
</evidence>
<reference evidence="3" key="2">
    <citation type="submission" date="2025-08" db="UniProtKB">
        <authorList>
            <consortium name="Ensembl"/>
        </authorList>
    </citation>
    <scope>IDENTIFICATION</scope>
</reference>
<evidence type="ECO:0008006" key="5">
    <source>
        <dbReference type="Google" id="ProtNLM"/>
    </source>
</evidence>
<dbReference type="GeneID" id="114029646"/>